<dbReference type="PANTHER" id="PTHR42696">
    <property type="entry name" value="ASPARTATE AMMONIA-LYASE"/>
    <property type="match status" value="1"/>
</dbReference>
<dbReference type="AlphaFoldDB" id="A0A1G8GA92"/>
<dbReference type="CDD" id="cd01357">
    <property type="entry name" value="Aspartase"/>
    <property type="match status" value="1"/>
</dbReference>
<sequence>MTDTTTNYRIEKDFLGERQIPVDAYYGVQTQRGKDNFYITGTPMSAEPYFVKALGYVKKAAAMANRDLGCLDGKIANAIIGACDRLIAGDLREQFVTDFIQGGAGTSVNMNANEVIANVALEALGHQKGDYHIINPNDHVNFGQSTNDVYPTAFRLALILRLSSYMEALRKLQGAFYSKGKEFERVLKMGRTHLQDAVPMSLGQEFHGWGTTIGEEVERITEVRQLLREINLGATAIGTTVTAAPGYPELATKYLSELTDNKFILGGDLVEATSDTGAYVLLSGVLKRTSTKLTKICNDIRLLSSGPRCGFNEINLPQMQPGSSIMPGKVNPVIPEVVNQASFLVIGLDLTVTLAASAGQLQLNVMEPVITYALFKSIFTMENAVNSLRVNCVDGITANEEHARNMVLNSLGIITVLKPSLGYKQCAEIARECHKTGKSLHDVVVKERQLLTQAHWDEVFSFDNLINPKFEK</sequence>
<dbReference type="PANTHER" id="PTHR42696:SF2">
    <property type="entry name" value="ASPARTATE AMMONIA-LYASE"/>
    <property type="match status" value="1"/>
</dbReference>
<organism evidence="4 5">
    <name type="scientific">Propionivibrio dicarboxylicus</name>
    <dbReference type="NCBI Taxonomy" id="83767"/>
    <lineage>
        <taxon>Bacteria</taxon>
        <taxon>Pseudomonadati</taxon>
        <taxon>Pseudomonadota</taxon>
        <taxon>Betaproteobacteria</taxon>
        <taxon>Rhodocyclales</taxon>
        <taxon>Rhodocyclaceae</taxon>
        <taxon>Propionivibrio</taxon>
    </lineage>
</organism>
<dbReference type="FunFam" id="1.20.200.10:FF:000001">
    <property type="entry name" value="Fumarate hydratase, mitochondrial"/>
    <property type="match status" value="1"/>
</dbReference>
<dbReference type="STRING" id="83767.SAMN05660652_02515"/>
<dbReference type="InterPro" id="IPR024083">
    <property type="entry name" value="Fumarase/histidase_N"/>
</dbReference>
<dbReference type="InterPro" id="IPR051546">
    <property type="entry name" value="Aspartate_Ammonia-Lyase"/>
</dbReference>
<dbReference type="Pfam" id="PF10415">
    <property type="entry name" value="FumaraseC_C"/>
    <property type="match status" value="1"/>
</dbReference>
<dbReference type="Proteomes" id="UP000198607">
    <property type="component" value="Unassembled WGS sequence"/>
</dbReference>
<protein>
    <submittedName>
        <fullName evidence="4">Aspartate ammonia-lyase</fullName>
    </submittedName>
</protein>
<dbReference type="Gene3D" id="1.10.275.10">
    <property type="entry name" value="Fumarase/aspartase (N-terminal domain)"/>
    <property type="match status" value="1"/>
</dbReference>
<reference evidence="4 5" key="1">
    <citation type="submission" date="2016-10" db="EMBL/GenBank/DDBJ databases">
        <authorList>
            <person name="de Groot N.N."/>
        </authorList>
    </citation>
    <scope>NUCLEOTIDE SEQUENCE [LARGE SCALE GENOMIC DNA]</scope>
    <source>
        <strain evidence="4 5">DSM 5885</strain>
    </source>
</reference>
<feature type="domain" description="Fumarase C C-terminal" evidence="3">
    <location>
        <begin position="413"/>
        <end position="466"/>
    </location>
</feature>
<dbReference type="Gene3D" id="1.20.200.10">
    <property type="entry name" value="Fumarase/aspartase (Central domain)"/>
    <property type="match status" value="1"/>
</dbReference>
<dbReference type="PRINTS" id="PR00149">
    <property type="entry name" value="FUMRATELYASE"/>
</dbReference>
<evidence type="ECO:0000256" key="1">
    <source>
        <dbReference type="ARBA" id="ARBA00023239"/>
    </source>
</evidence>
<dbReference type="EMBL" id="FNCY01000010">
    <property type="protein sequence ID" value="SDH91220.1"/>
    <property type="molecule type" value="Genomic_DNA"/>
</dbReference>
<dbReference type="GO" id="GO:0005829">
    <property type="term" value="C:cytosol"/>
    <property type="evidence" value="ECO:0007669"/>
    <property type="project" value="TreeGrafter"/>
</dbReference>
<name>A0A1G8GA92_9RHOO</name>
<dbReference type="InterPro" id="IPR018951">
    <property type="entry name" value="Fumarase_C_C"/>
</dbReference>
<dbReference type="PROSITE" id="PS00163">
    <property type="entry name" value="FUMARATE_LYASES"/>
    <property type="match status" value="1"/>
</dbReference>
<dbReference type="OrthoDB" id="9802809at2"/>
<accession>A0A1G8GA92</accession>
<dbReference type="GO" id="GO:0006099">
    <property type="term" value="P:tricarboxylic acid cycle"/>
    <property type="evidence" value="ECO:0007669"/>
    <property type="project" value="InterPro"/>
</dbReference>
<keyword evidence="1 4" id="KW-0456">Lyase</keyword>
<dbReference type="InterPro" id="IPR000362">
    <property type="entry name" value="Fumarate_lyase_fam"/>
</dbReference>
<dbReference type="InterPro" id="IPR022761">
    <property type="entry name" value="Fumarate_lyase_N"/>
</dbReference>
<dbReference type="InterPro" id="IPR008948">
    <property type="entry name" value="L-Aspartase-like"/>
</dbReference>
<dbReference type="Pfam" id="PF00206">
    <property type="entry name" value="Lyase_1"/>
    <property type="match status" value="1"/>
</dbReference>
<feature type="domain" description="Fumarate lyase N-terminal" evidence="2">
    <location>
        <begin position="16"/>
        <end position="347"/>
    </location>
</feature>
<gene>
    <name evidence="4" type="ORF">SAMN05660652_02515</name>
</gene>
<evidence type="ECO:0000313" key="5">
    <source>
        <dbReference type="Proteomes" id="UP000198607"/>
    </source>
</evidence>
<dbReference type="SUPFAM" id="SSF48557">
    <property type="entry name" value="L-aspartase-like"/>
    <property type="match status" value="1"/>
</dbReference>
<dbReference type="GO" id="GO:0008797">
    <property type="term" value="F:aspartate ammonia-lyase activity"/>
    <property type="evidence" value="ECO:0007669"/>
    <property type="project" value="TreeGrafter"/>
</dbReference>
<dbReference type="GO" id="GO:0006531">
    <property type="term" value="P:aspartate metabolic process"/>
    <property type="evidence" value="ECO:0007669"/>
    <property type="project" value="TreeGrafter"/>
</dbReference>
<dbReference type="NCBIfam" id="NF008909">
    <property type="entry name" value="PRK12273.1"/>
    <property type="match status" value="1"/>
</dbReference>
<keyword evidence="5" id="KW-1185">Reference proteome</keyword>
<dbReference type="FunFam" id="1.10.275.10:FF:000001">
    <property type="entry name" value="Fumarate hydratase, mitochondrial"/>
    <property type="match status" value="1"/>
</dbReference>
<proteinExistence type="predicted"/>
<evidence type="ECO:0000259" key="3">
    <source>
        <dbReference type="Pfam" id="PF10415"/>
    </source>
</evidence>
<dbReference type="PRINTS" id="PR00145">
    <property type="entry name" value="ARGSUCLYASE"/>
</dbReference>
<evidence type="ECO:0000313" key="4">
    <source>
        <dbReference type="EMBL" id="SDH91220.1"/>
    </source>
</evidence>
<evidence type="ECO:0000259" key="2">
    <source>
        <dbReference type="Pfam" id="PF00206"/>
    </source>
</evidence>
<dbReference type="InterPro" id="IPR020557">
    <property type="entry name" value="Fumarate_lyase_CS"/>
</dbReference>
<dbReference type="Gene3D" id="1.10.40.30">
    <property type="entry name" value="Fumarase/aspartase (C-terminal domain)"/>
    <property type="match status" value="1"/>
</dbReference>
<dbReference type="RefSeq" id="WP_091938325.1">
    <property type="nucleotide sequence ID" value="NZ_FNCY01000010.1"/>
</dbReference>